<dbReference type="Proteomes" id="UP000488506">
    <property type="component" value="Unassembled WGS sequence"/>
</dbReference>
<dbReference type="EMBL" id="WPAF01000004">
    <property type="protein sequence ID" value="KAF0134855.1"/>
    <property type="molecule type" value="Genomic_DNA"/>
</dbReference>
<dbReference type="Gene3D" id="2.60.120.430">
    <property type="entry name" value="Galactose-binding lectin"/>
    <property type="match status" value="1"/>
</dbReference>
<reference evidence="1 2" key="1">
    <citation type="submission" date="2019-12" db="EMBL/GenBank/DDBJ databases">
        <authorList>
            <person name="Wolfe R."/>
            <person name="Danczak R."/>
            <person name="Wilkins M."/>
        </authorList>
    </citation>
    <scope>NUCLEOTIDE SEQUENCE [LARGE SCALE GENOMIC DNA]</scope>
    <source>
        <strain evidence="1">X2_MaxBin.013</strain>
    </source>
</reference>
<protein>
    <recommendedName>
        <fullName evidence="3">CBM11 domain-containing protein</fullName>
    </recommendedName>
</protein>
<name>A0A833P0B9_UNCSA</name>
<evidence type="ECO:0000313" key="1">
    <source>
        <dbReference type="EMBL" id="KAF0134855.1"/>
    </source>
</evidence>
<evidence type="ECO:0008006" key="3">
    <source>
        <dbReference type="Google" id="ProtNLM"/>
    </source>
</evidence>
<gene>
    <name evidence="1" type="ORF">FD145_423</name>
</gene>
<dbReference type="AlphaFoldDB" id="A0A833P0B9"/>
<sequence length="189" mass="21367">MKLFLSVLTIIVLSVTGNAYMLDNFEDGLIKKDPAWFEFDGVKLEVCENALSVSGFAKNWYIGGIGTDLAKDLSRFKTFEMDVYGYGDASGKIKVELYDDDNGNDKIETDKKWKPTNDDLWTSEINIDWYGAKHVSIPFSEFKCEGKGNKIWDPNFENNSKGIIKLQLIFLSSTKVGDINCSIDNIQFN</sequence>
<accession>A0A833P0B9</accession>
<proteinExistence type="predicted"/>
<evidence type="ECO:0000313" key="2">
    <source>
        <dbReference type="Proteomes" id="UP000488506"/>
    </source>
</evidence>
<comment type="caution">
    <text evidence="1">The sequence shown here is derived from an EMBL/GenBank/DDBJ whole genome shotgun (WGS) entry which is preliminary data.</text>
</comment>
<organism evidence="1 2">
    <name type="scientific">Candidatus Saganbacteria bacterium</name>
    <dbReference type="NCBI Taxonomy" id="2575572"/>
    <lineage>
        <taxon>Bacteria</taxon>
        <taxon>Bacillati</taxon>
        <taxon>Saganbacteria</taxon>
    </lineage>
</organism>